<organism evidence="19 20">
    <name type="scientific">Candidatus Portnoybacteria bacterium CG11_big_fil_rev_8_21_14_0_20_44_10</name>
    <dbReference type="NCBI Taxonomy" id="1974818"/>
    <lineage>
        <taxon>Bacteria</taxon>
        <taxon>Candidatus Portnoyibacteriota</taxon>
    </lineage>
</organism>
<dbReference type="CDD" id="cd00381">
    <property type="entry name" value="IMPDH"/>
    <property type="match status" value="1"/>
</dbReference>
<dbReference type="Pfam" id="PF00571">
    <property type="entry name" value="CBS"/>
    <property type="match status" value="2"/>
</dbReference>
<evidence type="ECO:0000313" key="20">
    <source>
        <dbReference type="Proteomes" id="UP000231550"/>
    </source>
</evidence>
<protein>
    <recommendedName>
        <fullName evidence="17">Inosine-5'-monophosphate dehydrogenase</fullName>
        <ecNumber evidence="17">1.1.1.205</ecNumber>
    </recommendedName>
</protein>
<comment type="pathway">
    <text evidence="17">Purine metabolism; XMP biosynthesis via de novo pathway; XMP from IMP: step 1/1.</text>
</comment>
<feature type="domain" description="CBS" evidence="18">
    <location>
        <begin position="95"/>
        <end position="151"/>
    </location>
</feature>
<evidence type="ECO:0000256" key="6">
    <source>
        <dbReference type="ARBA" id="ARBA00022749"/>
    </source>
</evidence>
<dbReference type="Proteomes" id="UP000231550">
    <property type="component" value="Unassembled WGS sequence"/>
</dbReference>
<evidence type="ECO:0000256" key="15">
    <source>
        <dbReference type="PROSITE-ProRule" id="PRU00703"/>
    </source>
</evidence>
<feature type="binding site" description="in other chain" evidence="14">
    <location>
        <position position="304"/>
    </location>
    <ligand>
        <name>K(+)</name>
        <dbReference type="ChEBI" id="CHEBI:29103"/>
        <note>ligand shared between two tetrameric partners</note>
    </ligand>
</feature>
<keyword evidence="10 13" id="KW-0520">NAD</keyword>
<accession>A0A2H0KP49</accession>
<evidence type="ECO:0000256" key="5">
    <source>
        <dbReference type="ARBA" id="ARBA00022737"/>
    </source>
</evidence>
<keyword evidence="8 14" id="KW-0630">Potassium</keyword>
<dbReference type="InterPro" id="IPR005990">
    <property type="entry name" value="IMP_DH"/>
</dbReference>
<feature type="binding site" description="in other chain" evidence="14">
    <location>
        <position position="307"/>
    </location>
    <ligand>
        <name>K(+)</name>
        <dbReference type="ChEBI" id="CHEBI:29103"/>
        <note>ligand shared between two tetrameric partners</note>
    </ligand>
</feature>
<dbReference type="InterPro" id="IPR000644">
    <property type="entry name" value="CBS_dom"/>
</dbReference>
<dbReference type="InterPro" id="IPR001093">
    <property type="entry name" value="IMP_DH_GMPRt"/>
</dbReference>
<keyword evidence="9 16" id="KW-0560">Oxidoreductase</keyword>
<feature type="binding site" description="in other chain" evidence="14">
    <location>
        <position position="302"/>
    </location>
    <ligand>
        <name>K(+)</name>
        <dbReference type="ChEBI" id="CHEBI:29103"/>
        <note>ligand shared between two tetrameric partners</note>
    </ligand>
</feature>
<keyword evidence="6 17" id="KW-0332">GMP biosynthesis</keyword>
<dbReference type="NCBIfam" id="TIGR01302">
    <property type="entry name" value="IMP_dehydrog"/>
    <property type="match status" value="1"/>
</dbReference>
<reference evidence="19 20" key="1">
    <citation type="submission" date="2017-09" db="EMBL/GenBank/DDBJ databases">
        <title>Depth-based differentiation of microbial function through sediment-hosted aquifers and enrichment of novel symbionts in the deep terrestrial subsurface.</title>
        <authorList>
            <person name="Probst A.J."/>
            <person name="Ladd B."/>
            <person name="Jarett J.K."/>
            <person name="Geller-Mcgrath D.E."/>
            <person name="Sieber C.M."/>
            <person name="Emerson J.B."/>
            <person name="Anantharaman K."/>
            <person name="Thomas B.C."/>
            <person name="Malmstrom R."/>
            <person name="Stieglmeier M."/>
            <person name="Klingl A."/>
            <person name="Woyke T."/>
            <person name="Ryan C.M."/>
            <person name="Banfield J.F."/>
        </authorList>
    </citation>
    <scope>NUCLEOTIDE SEQUENCE [LARGE SCALE GENOMIC DNA]</scope>
    <source>
        <strain evidence="19">CG11_big_fil_rev_8_21_14_0_20_44_10</strain>
    </source>
</reference>
<evidence type="ECO:0000256" key="7">
    <source>
        <dbReference type="ARBA" id="ARBA00022755"/>
    </source>
</evidence>
<keyword evidence="11 15" id="KW-0129">CBS domain</keyword>
<dbReference type="SMART" id="SM01240">
    <property type="entry name" value="IMPDH"/>
    <property type="match status" value="1"/>
</dbReference>
<dbReference type="Gene3D" id="3.20.20.70">
    <property type="entry name" value="Aldolase class I"/>
    <property type="match status" value="1"/>
</dbReference>
<comment type="subunit">
    <text evidence="3">Homotetramer.</text>
</comment>
<evidence type="ECO:0000256" key="11">
    <source>
        <dbReference type="ARBA" id="ARBA00023122"/>
    </source>
</evidence>
<dbReference type="SMART" id="SM00116">
    <property type="entry name" value="CBS"/>
    <property type="match status" value="2"/>
</dbReference>
<keyword evidence="7 17" id="KW-0658">Purine biosynthesis</keyword>
<evidence type="ECO:0000256" key="8">
    <source>
        <dbReference type="ARBA" id="ARBA00022958"/>
    </source>
</evidence>
<dbReference type="PROSITE" id="PS00487">
    <property type="entry name" value="IMP_DH_GMP_RED"/>
    <property type="match status" value="1"/>
</dbReference>
<evidence type="ECO:0000256" key="2">
    <source>
        <dbReference type="ARBA" id="ARBA00005502"/>
    </source>
</evidence>
<dbReference type="EMBL" id="PCVN01000132">
    <property type="protein sequence ID" value="PIQ73930.1"/>
    <property type="molecule type" value="Genomic_DNA"/>
</dbReference>
<evidence type="ECO:0000256" key="14">
    <source>
        <dbReference type="PIRSR" id="PIRSR000130-4"/>
    </source>
</evidence>
<dbReference type="PANTHER" id="PTHR11911:SF111">
    <property type="entry name" value="INOSINE-5'-MONOPHOSPHATE DEHYDROGENASE"/>
    <property type="match status" value="1"/>
</dbReference>
<evidence type="ECO:0000256" key="4">
    <source>
        <dbReference type="ARBA" id="ARBA00022723"/>
    </source>
</evidence>
<evidence type="ECO:0000256" key="16">
    <source>
        <dbReference type="RuleBase" id="RU003927"/>
    </source>
</evidence>
<dbReference type="AlphaFoldDB" id="A0A2H0KP49"/>
<evidence type="ECO:0000256" key="10">
    <source>
        <dbReference type="ARBA" id="ARBA00023027"/>
    </source>
</evidence>
<feature type="binding site" evidence="13">
    <location>
        <begin position="300"/>
        <end position="302"/>
    </location>
    <ligand>
        <name>NAD(+)</name>
        <dbReference type="ChEBI" id="CHEBI:57540"/>
    </ligand>
</feature>
<dbReference type="SUPFAM" id="SSF51412">
    <property type="entry name" value="Inosine monophosphate dehydrogenase (IMPDH)"/>
    <property type="match status" value="1"/>
</dbReference>
<feature type="domain" description="CBS" evidence="18">
    <location>
        <begin position="155"/>
        <end position="213"/>
    </location>
</feature>
<dbReference type="GO" id="GO:0006177">
    <property type="term" value="P:GMP biosynthetic process"/>
    <property type="evidence" value="ECO:0007669"/>
    <property type="project" value="UniProtKB-KW"/>
</dbReference>
<keyword evidence="4 17" id="KW-0479">Metal-binding</keyword>
<evidence type="ECO:0000256" key="9">
    <source>
        <dbReference type="ARBA" id="ARBA00023002"/>
    </source>
</evidence>
<comment type="catalytic activity">
    <reaction evidence="12 17">
        <text>IMP + NAD(+) + H2O = XMP + NADH + H(+)</text>
        <dbReference type="Rhea" id="RHEA:11708"/>
        <dbReference type="ChEBI" id="CHEBI:15377"/>
        <dbReference type="ChEBI" id="CHEBI:15378"/>
        <dbReference type="ChEBI" id="CHEBI:57464"/>
        <dbReference type="ChEBI" id="CHEBI:57540"/>
        <dbReference type="ChEBI" id="CHEBI:57945"/>
        <dbReference type="ChEBI" id="CHEBI:58053"/>
        <dbReference type="EC" id="1.1.1.205"/>
    </reaction>
</comment>
<feature type="binding site" evidence="13">
    <location>
        <begin position="250"/>
        <end position="252"/>
    </location>
    <ligand>
        <name>NAD(+)</name>
        <dbReference type="ChEBI" id="CHEBI:57540"/>
    </ligand>
</feature>
<dbReference type="InterPro" id="IPR013785">
    <property type="entry name" value="Aldolase_TIM"/>
</dbReference>
<name>A0A2H0KP49_9BACT</name>
<dbReference type="FunFam" id="3.20.20.70:FF:000003">
    <property type="entry name" value="GMP reductase"/>
    <property type="match status" value="1"/>
</dbReference>
<dbReference type="GO" id="GO:0006183">
    <property type="term" value="P:GTP biosynthetic process"/>
    <property type="evidence" value="ECO:0007669"/>
    <property type="project" value="TreeGrafter"/>
</dbReference>
<dbReference type="EC" id="1.1.1.205" evidence="17"/>
<dbReference type="PROSITE" id="PS51371">
    <property type="entry name" value="CBS"/>
    <property type="match status" value="2"/>
</dbReference>
<dbReference type="Pfam" id="PF00478">
    <property type="entry name" value="IMPDH"/>
    <property type="match status" value="1"/>
</dbReference>
<dbReference type="InterPro" id="IPR046342">
    <property type="entry name" value="CBS_dom_sf"/>
</dbReference>
<comment type="caution">
    <text evidence="19">The sequence shown here is derived from an EMBL/GenBank/DDBJ whole genome shotgun (WGS) entry which is preliminary data.</text>
</comment>
<gene>
    <name evidence="19" type="primary">guaB</name>
    <name evidence="19" type="ORF">COV85_04875</name>
</gene>
<dbReference type="CDD" id="cd04601">
    <property type="entry name" value="CBS_pair_IMPDH"/>
    <property type="match status" value="1"/>
</dbReference>
<sequence length="480" mass="52018">MTKSVFEKGFSYDDVLLAPKFSSIKSRRDVGLETNLSKNLRLNIPLISANMDTVTESGMAIAMARLGGIGVVHRFMTIDRQAEEVDKVKRFTNYIIETPYTISPESTIADYKELSQKFGVSGFPVIDKSGYLVGMATERDIVFENNLGKKIKVIMTPREKLITATKDIAFSKAEEVFKKFKIEKLPLVDKSGKLCGLIAAKDIQKTTLYPRAAKDKKGRLLVGAAVGVADDYLERAWRLIKAEADILIIDIAHGHSVLAVEALKAIKKKFAGQEVIAGNVATESGVKDLIRAGADGIKVGVGPGSACTTRVITGAGVPQLTAVLNCARAAQKYKIPIIADGGIRKPADITKALAAGASTVMIGNLFAGTDEAPGRITNKEGKRYKLYRGMASFGANVSRRSLDTSDEDKIFDNLMLEGTEGLVPYRGSAKDVIEYLVAGLRSGMSYLNAKRVIDISRNAKFIEITANALQESHPHDLEKA</sequence>
<comment type="cofactor">
    <cofactor evidence="1">
        <name>K(+)</name>
        <dbReference type="ChEBI" id="CHEBI:29103"/>
    </cofactor>
</comment>
<evidence type="ECO:0000256" key="12">
    <source>
        <dbReference type="ARBA" id="ARBA00048028"/>
    </source>
</evidence>
<evidence type="ECO:0000256" key="13">
    <source>
        <dbReference type="PIRSR" id="PIRSR000130-3"/>
    </source>
</evidence>
<evidence type="ECO:0000256" key="3">
    <source>
        <dbReference type="ARBA" id="ARBA00011881"/>
    </source>
</evidence>
<dbReference type="PANTHER" id="PTHR11911">
    <property type="entry name" value="INOSINE-5-MONOPHOSPHATE DEHYDROGENASE RELATED"/>
    <property type="match status" value="1"/>
</dbReference>
<dbReference type="UniPathway" id="UPA00601">
    <property type="reaction ID" value="UER00295"/>
</dbReference>
<evidence type="ECO:0000256" key="1">
    <source>
        <dbReference type="ARBA" id="ARBA00001958"/>
    </source>
</evidence>
<evidence type="ECO:0000313" key="19">
    <source>
        <dbReference type="EMBL" id="PIQ73930.1"/>
    </source>
</evidence>
<evidence type="ECO:0000259" key="18">
    <source>
        <dbReference type="PROSITE" id="PS51371"/>
    </source>
</evidence>
<comment type="similarity">
    <text evidence="2 16">Belongs to the IMPDH/GMPR family.</text>
</comment>
<proteinExistence type="inferred from homology"/>
<keyword evidence="5" id="KW-0677">Repeat</keyword>
<dbReference type="PIRSF" id="PIRSF000130">
    <property type="entry name" value="IMPDH"/>
    <property type="match status" value="1"/>
</dbReference>
<dbReference type="GO" id="GO:0003938">
    <property type="term" value="F:IMP dehydrogenase activity"/>
    <property type="evidence" value="ECO:0007669"/>
    <property type="project" value="UniProtKB-EC"/>
</dbReference>
<evidence type="ECO:0000256" key="17">
    <source>
        <dbReference type="RuleBase" id="RU003928"/>
    </source>
</evidence>
<dbReference type="InterPro" id="IPR015875">
    <property type="entry name" value="IMP_DH/GMP_Rdtase_CS"/>
</dbReference>
<dbReference type="SUPFAM" id="SSF54631">
    <property type="entry name" value="CBS-domain pair"/>
    <property type="match status" value="1"/>
</dbReference>
<dbReference type="GO" id="GO:0046872">
    <property type="term" value="F:metal ion binding"/>
    <property type="evidence" value="ECO:0007669"/>
    <property type="project" value="UniProtKB-KW"/>
</dbReference>